<protein>
    <submittedName>
        <fullName evidence="2">Uncharacterized protein</fullName>
    </submittedName>
</protein>
<feature type="coiled-coil region" evidence="1">
    <location>
        <begin position="191"/>
        <end position="222"/>
    </location>
</feature>
<keyword evidence="1" id="KW-0175">Coiled coil</keyword>
<dbReference type="AlphaFoldDB" id="A0ABD3QT90"/>
<keyword evidence="3" id="KW-1185">Reference proteome</keyword>
<proteinExistence type="predicted"/>
<name>A0ABD3QT90_9STRA</name>
<evidence type="ECO:0000256" key="1">
    <source>
        <dbReference type="SAM" id="Coils"/>
    </source>
</evidence>
<organism evidence="2 3">
    <name type="scientific">Cyclotella cryptica</name>
    <dbReference type="NCBI Taxonomy" id="29204"/>
    <lineage>
        <taxon>Eukaryota</taxon>
        <taxon>Sar</taxon>
        <taxon>Stramenopiles</taxon>
        <taxon>Ochrophyta</taxon>
        <taxon>Bacillariophyta</taxon>
        <taxon>Coscinodiscophyceae</taxon>
        <taxon>Thalassiosirophycidae</taxon>
        <taxon>Stephanodiscales</taxon>
        <taxon>Stephanodiscaceae</taxon>
        <taxon>Cyclotella</taxon>
    </lineage>
</organism>
<accession>A0ABD3QT90</accession>
<gene>
    <name evidence="2" type="ORF">HJC23_003436</name>
</gene>
<comment type="caution">
    <text evidence="2">The sequence shown here is derived from an EMBL/GenBank/DDBJ whole genome shotgun (WGS) entry which is preliminary data.</text>
</comment>
<evidence type="ECO:0000313" key="3">
    <source>
        <dbReference type="Proteomes" id="UP001516023"/>
    </source>
</evidence>
<sequence length="289" mass="32723">MQAPCFDGLNVSDTDAVLDGFEFNLEGENDILSDSQRSGSIAMDFQFDSIKDSLTSSFNYLKFDDEDEEERDEDTMWERDIQQRPGPCSDLKTSHSRRSHISNSKKFDVTNTVDFDPPIVNSGIYFTAAHPDDISVDSYNTAQTTHRTDSTLPTSPSLSSFSSVFTPENYSEALEHLAQTMKRTEESRRQVMLQRALLAQQQEQHRQAEEQARQQAMALRRASEVNSNYCRPMFGGVGRNNMNNCPMYQVSYSGAAGFFSGSRATLTNGLEQSRRQLQMYMAQMNQQTL</sequence>
<reference evidence="2 3" key="1">
    <citation type="journal article" date="2020" name="G3 (Bethesda)">
        <title>Improved Reference Genome for Cyclotella cryptica CCMP332, a Model for Cell Wall Morphogenesis, Salinity Adaptation, and Lipid Production in Diatoms (Bacillariophyta).</title>
        <authorList>
            <person name="Roberts W.R."/>
            <person name="Downey K.M."/>
            <person name="Ruck E.C."/>
            <person name="Traller J.C."/>
            <person name="Alverson A.J."/>
        </authorList>
    </citation>
    <scope>NUCLEOTIDE SEQUENCE [LARGE SCALE GENOMIC DNA]</scope>
    <source>
        <strain evidence="2 3">CCMP332</strain>
    </source>
</reference>
<dbReference type="EMBL" id="JABMIG020000015">
    <property type="protein sequence ID" value="KAL3803161.1"/>
    <property type="molecule type" value="Genomic_DNA"/>
</dbReference>
<evidence type="ECO:0000313" key="2">
    <source>
        <dbReference type="EMBL" id="KAL3803161.1"/>
    </source>
</evidence>
<dbReference type="Proteomes" id="UP001516023">
    <property type="component" value="Unassembled WGS sequence"/>
</dbReference>